<reference evidence="3" key="1">
    <citation type="submission" date="2016-08" db="EMBL/GenBank/DDBJ databases">
        <authorList>
            <person name="Tokovenko B."/>
            <person name="Kalinowski J."/>
        </authorList>
    </citation>
    <scope>NUCLEOTIDE SEQUENCE [LARGE SCALE GENOMIC DNA]</scope>
    <source>
        <strain evidence="3">UTMC102</strain>
    </source>
</reference>
<name>A0A1V3CA42_9ACTN</name>
<dbReference type="EMBL" id="MCOK01000001">
    <property type="protein sequence ID" value="OOC57406.1"/>
    <property type="molecule type" value="Genomic_DNA"/>
</dbReference>
<evidence type="ECO:0000313" key="2">
    <source>
        <dbReference type="EMBL" id="OOC57406.1"/>
    </source>
</evidence>
<dbReference type="SUPFAM" id="SSF46955">
    <property type="entry name" value="Putative DNA-binding domain"/>
    <property type="match status" value="1"/>
</dbReference>
<feature type="domain" description="Helix-turn-helix" evidence="1">
    <location>
        <begin position="26"/>
        <end position="75"/>
    </location>
</feature>
<dbReference type="InterPro" id="IPR009061">
    <property type="entry name" value="DNA-bd_dom_put_sf"/>
</dbReference>
<comment type="caution">
    <text evidence="2">The sequence shown here is derived from an EMBL/GenBank/DDBJ whole genome shotgun (WGS) entry which is preliminary data.</text>
</comment>
<dbReference type="Pfam" id="PF12728">
    <property type="entry name" value="HTH_17"/>
    <property type="match status" value="1"/>
</dbReference>
<organism evidence="2 3">
    <name type="scientific">Nocardiopsis sinuspersici</name>
    <dbReference type="NCBI Taxonomy" id="501010"/>
    <lineage>
        <taxon>Bacteria</taxon>
        <taxon>Bacillati</taxon>
        <taxon>Actinomycetota</taxon>
        <taxon>Actinomycetes</taxon>
        <taxon>Streptosporangiales</taxon>
        <taxon>Nocardiopsidaceae</taxon>
        <taxon>Nocardiopsis</taxon>
    </lineage>
</organism>
<gene>
    <name evidence="2" type="ORF">NOSIN_23770</name>
</gene>
<dbReference type="AlphaFoldDB" id="A0A1V3CA42"/>
<sequence length="81" mass="9446">MTDRTKPRRVRPAKTPTVPAQRARGWLTVDEFCGELMISRDTFYDWRKKGRAPKCAKLPNGSLRIRRSEFEKFMTTAEDNA</sequence>
<accession>A0A1V3CA42</accession>
<dbReference type="STRING" id="501010.NOSIN_23770"/>
<proteinExistence type="predicted"/>
<protein>
    <recommendedName>
        <fullName evidence="1">Helix-turn-helix domain-containing protein</fullName>
    </recommendedName>
</protein>
<evidence type="ECO:0000259" key="1">
    <source>
        <dbReference type="Pfam" id="PF12728"/>
    </source>
</evidence>
<evidence type="ECO:0000313" key="3">
    <source>
        <dbReference type="Proteomes" id="UP000189004"/>
    </source>
</evidence>
<dbReference type="Proteomes" id="UP000189004">
    <property type="component" value="Unassembled WGS sequence"/>
</dbReference>
<dbReference type="OrthoDB" id="194758at2"/>
<dbReference type="InterPro" id="IPR041657">
    <property type="entry name" value="HTH_17"/>
</dbReference>
<keyword evidence="3" id="KW-1185">Reference proteome</keyword>